<organism evidence="1 2">
    <name type="scientific">Tepidanaerobacter acetatoxydans (strain DSM 21804 / JCM 16047 / Re1)</name>
    <dbReference type="NCBI Taxonomy" id="1209989"/>
    <lineage>
        <taxon>Bacteria</taxon>
        <taxon>Bacillati</taxon>
        <taxon>Bacillota</taxon>
        <taxon>Clostridia</taxon>
        <taxon>Thermosediminibacterales</taxon>
        <taxon>Tepidanaerobacteraceae</taxon>
        <taxon>Tepidanaerobacter</taxon>
    </lineage>
</organism>
<gene>
    <name evidence="1" type="ordered locus">TEPIRE1_0970</name>
</gene>
<dbReference type="KEGG" id="tep:TepRe1_0896"/>
<evidence type="ECO:0000313" key="1">
    <source>
        <dbReference type="EMBL" id="CDI40533.1"/>
    </source>
</evidence>
<dbReference type="Proteomes" id="UP000010802">
    <property type="component" value="Chromosome"/>
</dbReference>
<sequence>MRDRTKVLAGLGIKGRCRDNTGDSLFLISITISWRVHIECVIIIKNILKIIPN</sequence>
<dbReference type="KEGG" id="tae:TepiRe1_0970"/>
<dbReference type="AlphaFoldDB" id="F4LXG5"/>
<name>F4LXG5_TEPAE</name>
<protein>
    <submittedName>
        <fullName evidence="1">Uncharacterized protein</fullName>
    </submittedName>
</protein>
<reference evidence="2" key="1">
    <citation type="journal article" date="2013" name="Genome Announc.">
        <title>First genome sequence of a syntrophic acetate-oxidizing bacterium, Tepidanaerobacter acetatoxydans strain Re1.</title>
        <authorList>
            <person name="Manzoor S."/>
            <person name="Bongcam-Rudloff E."/>
            <person name="Schnurer A."/>
            <person name="Muller B."/>
        </authorList>
    </citation>
    <scope>NUCLEOTIDE SEQUENCE [LARGE SCALE GENOMIC DNA]</scope>
    <source>
        <strain evidence="2">Re1</strain>
    </source>
</reference>
<keyword evidence="2" id="KW-1185">Reference proteome</keyword>
<dbReference type="EMBL" id="HF563609">
    <property type="protein sequence ID" value="CDI40533.1"/>
    <property type="molecule type" value="Genomic_DNA"/>
</dbReference>
<accession>F4LXG5</accession>
<dbReference type="HOGENOM" id="CLU_3067118_0_0_9"/>
<proteinExistence type="predicted"/>
<evidence type="ECO:0000313" key="2">
    <source>
        <dbReference type="Proteomes" id="UP000010802"/>
    </source>
</evidence>